<comment type="similarity">
    <text evidence="1">Belongs to the leucine-binding protein family.</text>
</comment>
<proteinExistence type="inferred from homology"/>
<gene>
    <name evidence="6" type="ORF">BRCON_0045</name>
</gene>
<dbReference type="PANTHER" id="PTHR47151">
    <property type="entry name" value="LEU/ILE/VAL-BINDING ABC TRANSPORTER SUBUNIT"/>
    <property type="match status" value="1"/>
</dbReference>
<dbReference type="KEGG" id="schv:BRCON_0045"/>
<dbReference type="AlphaFoldDB" id="A0A2Z4Y246"/>
<keyword evidence="3" id="KW-0732">Signal</keyword>
<protein>
    <submittedName>
        <fullName evidence="6">Branched-chain amino acid ABC transporter, amino acid-binding protein</fullName>
    </submittedName>
</protein>
<evidence type="ECO:0000259" key="5">
    <source>
        <dbReference type="Pfam" id="PF13458"/>
    </source>
</evidence>
<dbReference type="Gene3D" id="3.40.50.2300">
    <property type="match status" value="2"/>
</dbReference>
<feature type="domain" description="Leucine-binding protein" evidence="5">
    <location>
        <begin position="44"/>
        <end position="383"/>
    </location>
</feature>
<accession>A0A2Z4Y246</accession>
<keyword evidence="2" id="KW-0813">Transport</keyword>
<dbReference type="InterPro" id="IPR028082">
    <property type="entry name" value="Peripla_BP_I"/>
</dbReference>
<dbReference type="InterPro" id="IPR000709">
    <property type="entry name" value="Leu_Ile_Val-bd"/>
</dbReference>
<dbReference type="GO" id="GO:0006865">
    <property type="term" value="P:amino acid transport"/>
    <property type="evidence" value="ECO:0007669"/>
    <property type="project" value="UniProtKB-KW"/>
</dbReference>
<dbReference type="SUPFAM" id="SSF53822">
    <property type="entry name" value="Periplasmic binding protein-like I"/>
    <property type="match status" value="1"/>
</dbReference>
<evidence type="ECO:0000256" key="3">
    <source>
        <dbReference type="ARBA" id="ARBA00022729"/>
    </source>
</evidence>
<evidence type="ECO:0000256" key="4">
    <source>
        <dbReference type="ARBA" id="ARBA00022970"/>
    </source>
</evidence>
<name>A0A2Z4Y246_SUMC1</name>
<evidence type="ECO:0000256" key="2">
    <source>
        <dbReference type="ARBA" id="ARBA00022448"/>
    </source>
</evidence>
<sequence length="414" mass="44487">MGKKVFLQIASGLLILVGLWGCAEQKQASQVDNPQVAEEKKAEPIVLAVAGPFTGDSSEFGVQIKMAVELAAEELNKAGGVNGRPIQLQLEDDAGNPADAQNVATKIASNPKVVAVIGHFNSSCSLAAKGAYTEAKLVMFSPASTNVNVTRGSDYVFRNIFTDDFQGQCLARYAGEVLGLKKVAILFDNDDYGTGLKESFKAKAAQLGMTIVSETAYGKDANDFRSQLTTIQSSQPEIILVAGLYKHAAVIAKQARELGIPTQFLGGDGVFSDRYIQLAGQAAEGTYVSCPFLFELGGERAKKFAESFRAKYNREPDAWAALSYDAFQMIVTAMREKGVSREGIFQYLKGINSAATAYDGLTGKIFFDEEGDCRKPVQVAIVKNGRFVAAEKQLPLEDETKVPQPAASASETTR</sequence>
<evidence type="ECO:0000313" key="6">
    <source>
        <dbReference type="EMBL" id="AXA34822.1"/>
    </source>
</evidence>
<dbReference type="EMBL" id="CP030759">
    <property type="protein sequence ID" value="AXA34822.1"/>
    <property type="molecule type" value="Genomic_DNA"/>
</dbReference>
<dbReference type="CDD" id="cd06349">
    <property type="entry name" value="PBP1_ABC_HAAT-like"/>
    <property type="match status" value="1"/>
</dbReference>
<evidence type="ECO:0000313" key="7">
    <source>
        <dbReference type="Proteomes" id="UP000262583"/>
    </source>
</evidence>
<organism evidence="6 7">
    <name type="scientific">Sumerlaea chitinivorans</name>
    <dbReference type="NCBI Taxonomy" id="2250252"/>
    <lineage>
        <taxon>Bacteria</taxon>
        <taxon>Candidatus Sumerlaeota</taxon>
        <taxon>Candidatus Sumerlaeia</taxon>
        <taxon>Candidatus Sumerlaeales</taxon>
        <taxon>Candidatus Sumerlaeaceae</taxon>
        <taxon>Candidatus Sumerlaea</taxon>
    </lineage>
</organism>
<dbReference type="Pfam" id="PF13458">
    <property type="entry name" value="Peripla_BP_6"/>
    <property type="match status" value="1"/>
</dbReference>
<reference evidence="6 7" key="1">
    <citation type="submission" date="2018-05" db="EMBL/GenBank/DDBJ databases">
        <title>A metagenomic window into the 2 km-deep terrestrial subsurface aquifer revealed taxonomically and functionally diverse microbial community comprising novel uncultured bacterial lineages.</title>
        <authorList>
            <person name="Kadnikov V.V."/>
            <person name="Mardanov A.V."/>
            <person name="Beletsky A.V."/>
            <person name="Banks D."/>
            <person name="Pimenov N.V."/>
            <person name="Frank Y.A."/>
            <person name="Karnachuk O.V."/>
            <person name="Ravin N.V."/>
        </authorList>
    </citation>
    <scope>NUCLEOTIDE SEQUENCE [LARGE SCALE GENOMIC DNA]</scope>
    <source>
        <strain evidence="6">BY</strain>
    </source>
</reference>
<dbReference type="Proteomes" id="UP000262583">
    <property type="component" value="Chromosome"/>
</dbReference>
<keyword evidence="4" id="KW-0029">Amino-acid transport</keyword>
<dbReference type="InterPro" id="IPR028081">
    <property type="entry name" value="Leu-bd"/>
</dbReference>
<dbReference type="PANTHER" id="PTHR47151:SF2">
    <property type="entry name" value="AMINO ACID BINDING PROTEIN"/>
    <property type="match status" value="1"/>
</dbReference>
<dbReference type="PRINTS" id="PR00337">
    <property type="entry name" value="LEUILEVALBP"/>
</dbReference>
<evidence type="ECO:0000256" key="1">
    <source>
        <dbReference type="ARBA" id="ARBA00010062"/>
    </source>
</evidence>